<evidence type="ECO:0000256" key="9">
    <source>
        <dbReference type="ARBA" id="ARBA00023136"/>
    </source>
</evidence>
<feature type="region of interest" description="Disordered" evidence="10">
    <location>
        <begin position="541"/>
        <end position="597"/>
    </location>
</feature>
<evidence type="ECO:0000256" key="5">
    <source>
        <dbReference type="ARBA" id="ARBA00022692"/>
    </source>
</evidence>
<dbReference type="InterPro" id="IPR053952">
    <property type="entry name" value="K_trans_C"/>
</dbReference>
<evidence type="ECO:0000259" key="12">
    <source>
        <dbReference type="Pfam" id="PF02705"/>
    </source>
</evidence>
<comment type="caution">
    <text evidence="14">The sequence shown here is derived from an EMBL/GenBank/DDBJ whole genome shotgun (WGS) entry which is preliminary data.</text>
</comment>
<keyword evidence="9 11" id="KW-0472">Membrane</keyword>
<feature type="transmembrane region" description="Helical" evidence="11">
    <location>
        <begin position="241"/>
        <end position="261"/>
    </location>
</feature>
<dbReference type="Proteomes" id="UP001603857">
    <property type="component" value="Unassembled WGS sequence"/>
</dbReference>
<feature type="transmembrane region" description="Helical" evidence="11">
    <location>
        <begin position="353"/>
        <end position="373"/>
    </location>
</feature>
<comment type="similarity">
    <text evidence="2">Belongs to the HAK/KUP transporter (TC 2.A.72.3) family.</text>
</comment>
<dbReference type="InterPro" id="IPR003855">
    <property type="entry name" value="K+_transporter"/>
</dbReference>
<feature type="compositionally biased region" description="Polar residues" evidence="10">
    <location>
        <begin position="541"/>
        <end position="551"/>
    </location>
</feature>
<evidence type="ECO:0000256" key="1">
    <source>
        <dbReference type="ARBA" id="ARBA00004651"/>
    </source>
</evidence>
<evidence type="ECO:0000256" key="11">
    <source>
        <dbReference type="SAM" id="Phobius"/>
    </source>
</evidence>
<dbReference type="PANTHER" id="PTHR30540:SF94">
    <property type="entry name" value="POTASSIUM TRANSPORTER 5"/>
    <property type="match status" value="1"/>
</dbReference>
<dbReference type="GO" id="GO:0006813">
    <property type="term" value="P:potassium ion transport"/>
    <property type="evidence" value="ECO:0007669"/>
    <property type="project" value="UniProtKB-KW"/>
</dbReference>
<comment type="subcellular location">
    <subcellularLocation>
        <location evidence="1">Cell membrane</location>
        <topology evidence="1">Multi-pass membrane protein</topology>
    </subcellularLocation>
</comment>
<evidence type="ECO:0000256" key="10">
    <source>
        <dbReference type="SAM" id="MobiDB-lite"/>
    </source>
</evidence>
<feature type="compositionally biased region" description="Polar residues" evidence="10">
    <location>
        <begin position="562"/>
        <end position="595"/>
    </location>
</feature>
<protein>
    <recommendedName>
        <fullName evidence="16">Potassium transporter</fullName>
    </recommendedName>
</protein>
<dbReference type="EMBL" id="JBGMDY010000002">
    <property type="protein sequence ID" value="KAL2345993.1"/>
    <property type="molecule type" value="Genomic_DNA"/>
</dbReference>
<dbReference type="Pfam" id="PF02705">
    <property type="entry name" value="K_trans"/>
    <property type="match status" value="1"/>
</dbReference>
<feature type="domain" description="K+ potassium transporter integral membrane" evidence="12">
    <location>
        <begin position="237"/>
        <end position="414"/>
    </location>
</feature>
<dbReference type="InterPro" id="IPR053951">
    <property type="entry name" value="K_trans_N"/>
</dbReference>
<keyword evidence="5 11" id="KW-0812">Transmembrane</keyword>
<dbReference type="Pfam" id="PF22776">
    <property type="entry name" value="K_trans_C"/>
    <property type="match status" value="1"/>
</dbReference>
<feature type="transmembrane region" description="Helical" evidence="11">
    <location>
        <begin position="379"/>
        <end position="399"/>
    </location>
</feature>
<reference evidence="14 15" key="1">
    <citation type="submission" date="2024-08" db="EMBL/GenBank/DDBJ databases">
        <title>Insights into the chromosomal genome structure of Flemingia macrophylla.</title>
        <authorList>
            <person name="Ding Y."/>
            <person name="Zhao Y."/>
            <person name="Bi W."/>
            <person name="Wu M."/>
            <person name="Zhao G."/>
            <person name="Gong Y."/>
            <person name="Li W."/>
            <person name="Zhang P."/>
        </authorList>
    </citation>
    <scope>NUCLEOTIDE SEQUENCE [LARGE SCALE GENOMIC DNA]</scope>
    <source>
        <strain evidence="14">DYQJB</strain>
        <tissue evidence="14">Leaf</tissue>
    </source>
</reference>
<organism evidence="14 15">
    <name type="scientific">Flemingia macrophylla</name>
    <dbReference type="NCBI Taxonomy" id="520843"/>
    <lineage>
        <taxon>Eukaryota</taxon>
        <taxon>Viridiplantae</taxon>
        <taxon>Streptophyta</taxon>
        <taxon>Embryophyta</taxon>
        <taxon>Tracheophyta</taxon>
        <taxon>Spermatophyta</taxon>
        <taxon>Magnoliopsida</taxon>
        <taxon>eudicotyledons</taxon>
        <taxon>Gunneridae</taxon>
        <taxon>Pentapetalae</taxon>
        <taxon>rosids</taxon>
        <taxon>fabids</taxon>
        <taxon>Fabales</taxon>
        <taxon>Fabaceae</taxon>
        <taxon>Papilionoideae</taxon>
        <taxon>50 kb inversion clade</taxon>
        <taxon>NPAAA clade</taxon>
        <taxon>indigoferoid/millettioid clade</taxon>
        <taxon>Phaseoleae</taxon>
        <taxon>Flemingia</taxon>
    </lineage>
</organism>
<feature type="transmembrane region" description="Helical" evidence="11">
    <location>
        <begin position="90"/>
        <end position="110"/>
    </location>
</feature>
<feature type="transmembrane region" description="Helical" evidence="11">
    <location>
        <begin position="322"/>
        <end position="346"/>
    </location>
</feature>
<evidence type="ECO:0000313" key="15">
    <source>
        <dbReference type="Proteomes" id="UP001603857"/>
    </source>
</evidence>
<sequence length="675" mass="75315">MRRSDLCAYKEQCKIQVEHLMQAIEKMSGEAADGVSTVEQVQVEEEKKLKDRKVSWAKLRRVDSLNLEAGRVSIGAHGNLKMGWRMTLSLAFQSIGVVYGDIGTSPLYVYASTFPNSIKHHDDILGVLSLIIYTILLIPFLKYVLIVLWANDNGNGGAFALYSLICRHIKMSLIPNQQPEDRELSNYKLETPSSQMKRAQKLKQMLENSHFARIVLVFLAIMGTSMVIGDGILTPSISDPIYWPTFVVAVGAAIIASQAMISGAFSIISQALSLGCFPRVRVVHTSTKHQGQVYIPEVNYMFMIACIVVCAAFKTTEKISHAYGIAVIGDMMITTTLVSLIMLVLWKKSLWRVVLFFMGFGFVEIVYFSSQLTKFTGGGYLPIVLALILTMLMGSWHYVQKERYMFELKNKVSSAYLNEVANNPDVRRVPGIGLLYSELVQGIPPIFPHLIGSIPSIHSVVVFVSIKAIPVSRVALEERFLFRQVEPREYRIFRCVVRHGYNDNDVLKDPAEFESQLIQNLKAFIQQENFMLEVEGAAATATSTPNESEVQVQAKEGKGRPASSSSSKIIPNQASQTSSDSNRSPGESATKSSTFVAPPIQGAEEEIKFIDKALEKGVVYMLAEAEVVAHPNSFILNKIVVNYVYSFLRKNFRQGQNFLATPRNRLLKVGMTYEI</sequence>
<feature type="domain" description="K+ potassium transporter C-terminal" evidence="13">
    <location>
        <begin position="430"/>
        <end position="675"/>
    </location>
</feature>
<dbReference type="PANTHER" id="PTHR30540">
    <property type="entry name" value="OSMOTIC STRESS POTASSIUM TRANSPORTER"/>
    <property type="match status" value="1"/>
</dbReference>
<evidence type="ECO:0000256" key="4">
    <source>
        <dbReference type="ARBA" id="ARBA00022538"/>
    </source>
</evidence>
<feature type="transmembrane region" description="Helical" evidence="11">
    <location>
        <begin position="130"/>
        <end position="150"/>
    </location>
</feature>
<keyword evidence="6" id="KW-0630">Potassium</keyword>
<dbReference type="GO" id="GO:0005886">
    <property type="term" value="C:plasma membrane"/>
    <property type="evidence" value="ECO:0007669"/>
    <property type="project" value="UniProtKB-SubCell"/>
</dbReference>
<feature type="transmembrane region" description="Helical" evidence="11">
    <location>
        <begin position="298"/>
        <end position="316"/>
    </location>
</feature>
<evidence type="ECO:0000256" key="8">
    <source>
        <dbReference type="ARBA" id="ARBA00023065"/>
    </source>
</evidence>
<accession>A0ABD1NEK1</accession>
<evidence type="ECO:0000256" key="6">
    <source>
        <dbReference type="ARBA" id="ARBA00022958"/>
    </source>
</evidence>
<keyword evidence="15" id="KW-1185">Reference proteome</keyword>
<keyword evidence="4" id="KW-0633">Potassium transport</keyword>
<evidence type="ECO:0000256" key="3">
    <source>
        <dbReference type="ARBA" id="ARBA00022448"/>
    </source>
</evidence>
<dbReference type="AlphaFoldDB" id="A0ABD1NEK1"/>
<evidence type="ECO:0000313" key="14">
    <source>
        <dbReference type="EMBL" id="KAL2345993.1"/>
    </source>
</evidence>
<keyword evidence="3" id="KW-0813">Transport</keyword>
<proteinExistence type="inferred from homology"/>
<name>A0ABD1NEK1_9FABA</name>
<feature type="transmembrane region" description="Helical" evidence="11">
    <location>
        <begin position="211"/>
        <end position="229"/>
    </location>
</feature>
<evidence type="ECO:0000256" key="7">
    <source>
        <dbReference type="ARBA" id="ARBA00022989"/>
    </source>
</evidence>
<keyword evidence="8" id="KW-0406">Ion transport</keyword>
<gene>
    <name evidence="14" type="ORF">Fmac_007278</name>
</gene>
<evidence type="ECO:0000256" key="2">
    <source>
        <dbReference type="ARBA" id="ARBA00008440"/>
    </source>
</evidence>
<evidence type="ECO:0000259" key="13">
    <source>
        <dbReference type="Pfam" id="PF22776"/>
    </source>
</evidence>
<keyword evidence="7 11" id="KW-1133">Transmembrane helix</keyword>
<evidence type="ECO:0008006" key="16">
    <source>
        <dbReference type="Google" id="ProtNLM"/>
    </source>
</evidence>